<dbReference type="EMBL" id="JAGYWB010000010">
    <property type="protein sequence ID" value="KAI0507207.1"/>
    <property type="molecule type" value="Genomic_DNA"/>
</dbReference>
<keyword evidence="4" id="KW-0255">Endonuclease</keyword>
<keyword evidence="10" id="KW-1185">Reference proteome</keyword>
<proteinExistence type="predicted"/>
<dbReference type="SMR" id="A0A8T3B744"/>
<evidence type="ECO:0000256" key="7">
    <source>
        <dbReference type="SAM" id="Phobius"/>
    </source>
</evidence>
<evidence type="ECO:0000256" key="1">
    <source>
        <dbReference type="ARBA" id="ARBA00022679"/>
    </source>
</evidence>
<evidence type="ECO:0000256" key="5">
    <source>
        <dbReference type="ARBA" id="ARBA00022801"/>
    </source>
</evidence>
<dbReference type="InterPro" id="IPR041373">
    <property type="entry name" value="RT_RNaseH"/>
</dbReference>
<dbReference type="GO" id="GO:0016787">
    <property type="term" value="F:hydrolase activity"/>
    <property type="evidence" value="ECO:0007669"/>
    <property type="project" value="UniProtKB-KW"/>
</dbReference>
<dbReference type="CDD" id="cd09274">
    <property type="entry name" value="RNase_HI_RT_Ty3"/>
    <property type="match status" value="1"/>
</dbReference>
<keyword evidence="5" id="KW-0378">Hydrolase</keyword>
<evidence type="ECO:0000313" key="10">
    <source>
        <dbReference type="Proteomes" id="UP000829196"/>
    </source>
</evidence>
<dbReference type="Proteomes" id="UP000829196">
    <property type="component" value="Unassembled WGS sequence"/>
</dbReference>
<evidence type="ECO:0000259" key="8">
    <source>
        <dbReference type="Pfam" id="PF17917"/>
    </source>
</evidence>
<evidence type="ECO:0000256" key="2">
    <source>
        <dbReference type="ARBA" id="ARBA00022695"/>
    </source>
</evidence>
<feature type="domain" description="Reverse transcriptase RNase H-like" evidence="8">
    <location>
        <begin position="14"/>
        <end position="109"/>
    </location>
</feature>
<name>A0A8T3B744_DENNO</name>
<feature type="transmembrane region" description="Helical" evidence="7">
    <location>
        <begin position="164"/>
        <end position="186"/>
    </location>
</feature>
<dbReference type="Pfam" id="PF17917">
    <property type="entry name" value="RT_RNaseH"/>
    <property type="match status" value="1"/>
</dbReference>
<organism evidence="9 10">
    <name type="scientific">Dendrobium nobile</name>
    <name type="common">Orchid</name>
    <dbReference type="NCBI Taxonomy" id="94219"/>
    <lineage>
        <taxon>Eukaryota</taxon>
        <taxon>Viridiplantae</taxon>
        <taxon>Streptophyta</taxon>
        <taxon>Embryophyta</taxon>
        <taxon>Tracheophyta</taxon>
        <taxon>Spermatophyta</taxon>
        <taxon>Magnoliopsida</taxon>
        <taxon>Liliopsida</taxon>
        <taxon>Asparagales</taxon>
        <taxon>Orchidaceae</taxon>
        <taxon>Epidendroideae</taxon>
        <taxon>Malaxideae</taxon>
        <taxon>Dendrobiinae</taxon>
        <taxon>Dendrobium</taxon>
    </lineage>
</organism>
<dbReference type="OrthoDB" id="111931at2759"/>
<sequence>MTAPILTIPSGTEGFQIFSEASLKGLDCVLMQHGIVIVYASRQLKSNEKNYPTHNSELAAVVFVLKIWMHYLYGVHCEVLTDHQNLKYIFTHKVLNLRQRRWMKLLNYYDLDIQYHRRRANVVVDALSRKLPVKLTGLLTDGDISSWKVYQRRGRQPIVTIESLYFRVIYVILLFMYFSIFSVMYLSSSYTLLVGDVVCKPGGNCVFYYS</sequence>
<evidence type="ECO:0000256" key="6">
    <source>
        <dbReference type="ARBA" id="ARBA00022918"/>
    </source>
</evidence>
<keyword evidence="3" id="KW-0540">Nuclease</keyword>
<evidence type="ECO:0000313" key="9">
    <source>
        <dbReference type="EMBL" id="KAI0507207.1"/>
    </source>
</evidence>
<dbReference type="PANTHER" id="PTHR34072:SF52">
    <property type="entry name" value="RIBONUCLEASE H"/>
    <property type="match status" value="1"/>
</dbReference>
<keyword evidence="2" id="KW-0548">Nucleotidyltransferase</keyword>
<dbReference type="GO" id="GO:0004519">
    <property type="term" value="F:endonuclease activity"/>
    <property type="evidence" value="ECO:0007669"/>
    <property type="project" value="UniProtKB-KW"/>
</dbReference>
<dbReference type="GO" id="GO:0003964">
    <property type="term" value="F:RNA-directed DNA polymerase activity"/>
    <property type="evidence" value="ECO:0007669"/>
    <property type="project" value="UniProtKB-KW"/>
</dbReference>
<keyword evidence="7" id="KW-0812">Transmembrane</keyword>
<protein>
    <recommendedName>
        <fullName evidence="8">Reverse transcriptase RNase H-like domain-containing protein</fullName>
    </recommendedName>
</protein>
<evidence type="ECO:0000256" key="4">
    <source>
        <dbReference type="ARBA" id="ARBA00022759"/>
    </source>
</evidence>
<dbReference type="PANTHER" id="PTHR34072">
    <property type="entry name" value="ENZYMATIC POLYPROTEIN-RELATED"/>
    <property type="match status" value="1"/>
</dbReference>
<keyword evidence="6" id="KW-0695">RNA-directed DNA polymerase</keyword>
<evidence type="ECO:0000256" key="3">
    <source>
        <dbReference type="ARBA" id="ARBA00022722"/>
    </source>
</evidence>
<reference evidence="9" key="1">
    <citation type="journal article" date="2022" name="Front. Genet.">
        <title>Chromosome-Scale Assembly of the Dendrobium nobile Genome Provides Insights Into the Molecular Mechanism of the Biosynthesis of the Medicinal Active Ingredient of Dendrobium.</title>
        <authorList>
            <person name="Xu Q."/>
            <person name="Niu S.-C."/>
            <person name="Li K.-L."/>
            <person name="Zheng P.-J."/>
            <person name="Zhang X.-J."/>
            <person name="Jia Y."/>
            <person name="Liu Y."/>
            <person name="Niu Y.-X."/>
            <person name="Yu L.-H."/>
            <person name="Chen D.-F."/>
            <person name="Zhang G.-Q."/>
        </authorList>
    </citation>
    <scope>NUCLEOTIDE SEQUENCE</scope>
    <source>
        <tissue evidence="9">Leaf</tissue>
    </source>
</reference>
<comment type="caution">
    <text evidence="9">The sequence shown here is derived from an EMBL/GenBank/DDBJ whole genome shotgun (WGS) entry which is preliminary data.</text>
</comment>
<dbReference type="SUPFAM" id="SSF56672">
    <property type="entry name" value="DNA/RNA polymerases"/>
    <property type="match status" value="1"/>
</dbReference>
<dbReference type="AlphaFoldDB" id="A0A8T3B744"/>
<keyword evidence="7" id="KW-0472">Membrane</keyword>
<accession>A0A8T3B744</accession>
<dbReference type="InterPro" id="IPR043502">
    <property type="entry name" value="DNA/RNA_pol_sf"/>
</dbReference>
<keyword evidence="1" id="KW-0808">Transferase</keyword>
<gene>
    <name evidence="9" type="ORF">KFK09_013329</name>
</gene>
<keyword evidence="7" id="KW-1133">Transmembrane helix</keyword>